<evidence type="ECO:0000313" key="3">
    <source>
        <dbReference type="Proteomes" id="UP000000768"/>
    </source>
</evidence>
<keyword evidence="3" id="KW-1185">Reference proteome</keyword>
<dbReference type="InParanoid" id="A0A1Z5S953"/>
<feature type="compositionally biased region" description="Polar residues" evidence="1">
    <location>
        <begin position="1"/>
        <end position="15"/>
    </location>
</feature>
<name>A0A1Z5S953_SORBI</name>
<dbReference type="Gramene" id="OQU92443">
    <property type="protein sequence ID" value="OQU92443"/>
    <property type="gene ID" value="SORBI_3001G345333"/>
</dbReference>
<dbReference type="AlphaFoldDB" id="A0A1Z5S953"/>
<reference evidence="2 3" key="1">
    <citation type="journal article" date="2009" name="Nature">
        <title>The Sorghum bicolor genome and the diversification of grasses.</title>
        <authorList>
            <person name="Paterson A.H."/>
            <person name="Bowers J.E."/>
            <person name="Bruggmann R."/>
            <person name="Dubchak I."/>
            <person name="Grimwood J."/>
            <person name="Gundlach H."/>
            <person name="Haberer G."/>
            <person name="Hellsten U."/>
            <person name="Mitros T."/>
            <person name="Poliakov A."/>
            <person name="Schmutz J."/>
            <person name="Spannagl M."/>
            <person name="Tang H."/>
            <person name="Wang X."/>
            <person name="Wicker T."/>
            <person name="Bharti A.K."/>
            <person name="Chapman J."/>
            <person name="Feltus F.A."/>
            <person name="Gowik U."/>
            <person name="Grigoriev I.V."/>
            <person name="Lyons E."/>
            <person name="Maher C.A."/>
            <person name="Martis M."/>
            <person name="Narechania A."/>
            <person name="Otillar R.P."/>
            <person name="Penning B.W."/>
            <person name="Salamov A.A."/>
            <person name="Wang Y."/>
            <person name="Zhang L."/>
            <person name="Carpita N.C."/>
            <person name="Freeling M."/>
            <person name="Gingle A.R."/>
            <person name="Hash C.T."/>
            <person name="Keller B."/>
            <person name="Klein P."/>
            <person name="Kresovich S."/>
            <person name="McCann M.C."/>
            <person name="Ming R."/>
            <person name="Peterson D.G."/>
            <person name="Mehboob-ur-Rahman"/>
            <person name="Ware D."/>
            <person name="Westhoff P."/>
            <person name="Mayer K.F."/>
            <person name="Messing J."/>
            <person name="Rokhsar D.S."/>
        </authorList>
    </citation>
    <scope>NUCLEOTIDE SEQUENCE [LARGE SCALE GENOMIC DNA]</scope>
    <source>
        <strain evidence="3">cv. BTx623</strain>
    </source>
</reference>
<dbReference type="Proteomes" id="UP000000768">
    <property type="component" value="Chromosome 1"/>
</dbReference>
<gene>
    <name evidence="2" type="ORF">SORBI_3001G345333</name>
</gene>
<reference evidence="3" key="2">
    <citation type="journal article" date="2018" name="Plant J.">
        <title>The Sorghum bicolor reference genome: improved assembly, gene annotations, a transcriptome atlas, and signatures of genome organization.</title>
        <authorList>
            <person name="McCormick R.F."/>
            <person name="Truong S.K."/>
            <person name="Sreedasyam A."/>
            <person name="Jenkins J."/>
            <person name="Shu S."/>
            <person name="Sims D."/>
            <person name="Kennedy M."/>
            <person name="Amirebrahimi M."/>
            <person name="Weers B.D."/>
            <person name="McKinley B."/>
            <person name="Mattison A."/>
            <person name="Morishige D.T."/>
            <person name="Grimwood J."/>
            <person name="Schmutz J."/>
            <person name="Mullet J.E."/>
        </authorList>
    </citation>
    <scope>NUCLEOTIDE SEQUENCE [LARGE SCALE GENOMIC DNA]</scope>
    <source>
        <strain evidence="3">cv. BTx623</strain>
    </source>
</reference>
<evidence type="ECO:0000256" key="1">
    <source>
        <dbReference type="SAM" id="MobiDB-lite"/>
    </source>
</evidence>
<feature type="region of interest" description="Disordered" evidence="1">
    <location>
        <begin position="1"/>
        <end position="27"/>
    </location>
</feature>
<proteinExistence type="predicted"/>
<sequence length="225" mass="25232">MPPATSPSHRPTVSSRRPDLAGASAPSHPATARYTVCMYVRVCAREPLSRSPCFFFWKKTSISLLISRHETDFYRNRIDVSVHRGLGLGQIECDIFIGFEKTIFLTPPCGGLPRVPSTKYLKKGPPSLIPTKSTFPFLIFFGFQPCLPPLHGSCFTALNISNVLGAWRNVKKAQKHRSSSTMDMIFCKAKHSSIAFVHVIYRLILPRTDKFKGHKWHNPMDKGSG</sequence>
<accession>A0A1Z5S953</accession>
<evidence type="ECO:0000313" key="2">
    <source>
        <dbReference type="EMBL" id="OQU92443.1"/>
    </source>
</evidence>
<protein>
    <submittedName>
        <fullName evidence="2">Uncharacterized protein</fullName>
    </submittedName>
</protein>
<dbReference type="EMBL" id="CM000760">
    <property type="protein sequence ID" value="OQU92443.1"/>
    <property type="molecule type" value="Genomic_DNA"/>
</dbReference>
<organism evidence="2 3">
    <name type="scientific">Sorghum bicolor</name>
    <name type="common">Sorghum</name>
    <name type="synonym">Sorghum vulgare</name>
    <dbReference type="NCBI Taxonomy" id="4558"/>
    <lineage>
        <taxon>Eukaryota</taxon>
        <taxon>Viridiplantae</taxon>
        <taxon>Streptophyta</taxon>
        <taxon>Embryophyta</taxon>
        <taxon>Tracheophyta</taxon>
        <taxon>Spermatophyta</taxon>
        <taxon>Magnoliopsida</taxon>
        <taxon>Liliopsida</taxon>
        <taxon>Poales</taxon>
        <taxon>Poaceae</taxon>
        <taxon>PACMAD clade</taxon>
        <taxon>Panicoideae</taxon>
        <taxon>Andropogonodae</taxon>
        <taxon>Andropogoneae</taxon>
        <taxon>Sorghinae</taxon>
        <taxon>Sorghum</taxon>
    </lineage>
</organism>